<dbReference type="GO" id="GO:0022843">
    <property type="term" value="F:voltage-gated monoatomic cation channel activity"/>
    <property type="evidence" value="ECO:0007669"/>
    <property type="project" value="UniProtKB-ARBA"/>
</dbReference>
<keyword evidence="16" id="KW-1185">Reference proteome</keyword>
<feature type="transmembrane region" description="Helical" evidence="12">
    <location>
        <begin position="465"/>
        <end position="488"/>
    </location>
</feature>
<evidence type="ECO:0000256" key="8">
    <source>
        <dbReference type="ARBA" id="ARBA00023136"/>
    </source>
</evidence>
<evidence type="ECO:0000256" key="6">
    <source>
        <dbReference type="ARBA" id="ARBA00022989"/>
    </source>
</evidence>
<feature type="transmembrane region" description="Helical" evidence="12">
    <location>
        <begin position="1052"/>
        <end position="1078"/>
    </location>
</feature>
<keyword evidence="5" id="KW-0851">Voltage-gated channel</keyword>
<keyword evidence="4" id="KW-0677">Repeat</keyword>
<organism evidence="15 16">
    <name type="scientific">Phytophthora sojae (strain P6497)</name>
    <name type="common">Soybean stem and root rot agent</name>
    <name type="synonym">Phytophthora megasperma f. sp. glycines</name>
    <dbReference type="NCBI Taxonomy" id="1094619"/>
    <lineage>
        <taxon>Eukaryota</taxon>
        <taxon>Sar</taxon>
        <taxon>Stramenopiles</taxon>
        <taxon>Oomycota</taxon>
        <taxon>Peronosporomycetes</taxon>
        <taxon>Peronosporales</taxon>
        <taxon>Peronosporaceae</taxon>
        <taxon>Phytophthora</taxon>
    </lineage>
</organism>
<feature type="transmembrane region" description="Helical" evidence="12">
    <location>
        <begin position="597"/>
        <end position="622"/>
    </location>
</feature>
<dbReference type="PANTHER" id="PTHR10037:SF62">
    <property type="entry name" value="SODIUM CHANNEL PROTEIN 60E"/>
    <property type="match status" value="1"/>
</dbReference>
<feature type="transmembrane region" description="Helical" evidence="12">
    <location>
        <begin position="540"/>
        <end position="559"/>
    </location>
</feature>
<evidence type="ECO:0000256" key="9">
    <source>
        <dbReference type="ARBA" id="ARBA00023180"/>
    </source>
</evidence>
<evidence type="ECO:0000256" key="10">
    <source>
        <dbReference type="ARBA" id="ARBA00023303"/>
    </source>
</evidence>
<dbReference type="GO" id="GO:0005248">
    <property type="term" value="F:voltage-gated sodium channel activity"/>
    <property type="evidence" value="ECO:0007669"/>
    <property type="project" value="TreeGrafter"/>
</dbReference>
<feature type="transmembrane region" description="Helical" evidence="12">
    <location>
        <begin position="923"/>
        <end position="942"/>
    </location>
</feature>
<feature type="domain" description="Ion transport" evidence="13">
    <location>
        <begin position="922"/>
        <end position="1228"/>
    </location>
</feature>
<dbReference type="Pfam" id="PF00520">
    <property type="entry name" value="Ion_trans"/>
    <property type="match status" value="5"/>
</dbReference>
<dbReference type="SUPFAM" id="SSF81324">
    <property type="entry name" value="Voltage-gated potassium channels"/>
    <property type="match status" value="4"/>
</dbReference>
<evidence type="ECO:0000256" key="4">
    <source>
        <dbReference type="ARBA" id="ARBA00022737"/>
    </source>
</evidence>
<dbReference type="STRING" id="1094619.G4YSE2"/>
<keyword evidence="3 12" id="KW-0812">Transmembrane</keyword>
<feature type="domain" description="Ion transport" evidence="13">
    <location>
        <begin position="472"/>
        <end position="749"/>
    </location>
</feature>
<feature type="domain" description="Ion transport" evidence="13">
    <location>
        <begin position="75"/>
        <end position="442"/>
    </location>
</feature>
<proteinExistence type="predicted"/>
<accession>G4YSE2</accession>
<comment type="subcellular location">
    <subcellularLocation>
        <location evidence="1">Membrane</location>
        <topology evidence="1">Multi-pass membrane protein</topology>
    </subcellularLocation>
</comment>
<feature type="transmembrane region" description="Helical" evidence="12">
    <location>
        <begin position="1195"/>
        <end position="1220"/>
    </location>
</feature>
<sequence>MGTEVKPQPQAQLQDAHENGQVTQSRVRSSRLSGLIFRRRNAISRKKKVGADFACFNLFPRDHWLRRRIIRLVAHRYFDRFIVFTIILNSIILALSDFSVVDKRLNPVSEGFAFHNGVVVPATSLLNTVVNLSEIPFTSIFTVECLLKILAMGFIRNEGAYLRDSWNVLDFVVVISTLVAILPTVPNVSAIRTIRVLRPLRSLSMIPGMRALISALLKALPVLGNVLVLQVFLFFMFTILGNQLFGDNITRRCRLTDFTVLLPVDELHPYGVWPVTDEYLTTVLANPEKYRCIDGPVLETDPGNFVKETSPWFEAQPCYWPVDQNDMQVCARPTYSGNHQCSTGETCGGNYDVYGNPRFLNNFVMDDARYQDALDYGLTTFDDIGHAVVTFFQVITSEGWTNIMYMCMDSTQPVIAAMFYIAFVIFDSIFVMNLTLAVIADDCRAKILQQHTSDESSRFKPRIPWLYYVATHPLFSAFVMAVMVANTVVLSLDHYPMSDVMNADLEMINFALSCVYLAEMVIKIIGLGPRLYARDRFNPFDAFVVLMGILELALSPPSFMSENPPKKGSVSSLRSFRLFRVFKLARNWKSLRDLLEMIASAIASIANFGVLLFIFIYIYALIGMQFFGNTMRFDENGYPTPYNINEYWFGTAPRLNFDTFLWSVITVFKIITSDNWNENMYDIIRSNGMFAALYPISLVSDSYARHVHHFMANSSLLCAFWLSRQIVFGNFIMMNLFLALLLDKFSSGGDDQANTKEMDMKMLARKMSSMKVAPLALPAPENNLSHRSELDIKGATVYEQIQSLPPAGGGENSDRKPTTMDDTTSRVENAGEGPSISATTDMKKPVELKEFTLNHSSKSTRVLKRLIDAKQRMDSEMTPRASGSHQEKDKSKGIFHLLKGNSLFIFPADCCIRQWALTLIVHPYFDSVILALVTVSSIALAIDNPLIDPESTLAIGLKRLDMAFAIIFAFEMTVKIVALGLVLHKRAYLRSGWNVLDGVIVITSLVMLAESSSSRHSLKSLRSLRTFRAFRPLRVISRRPGLKLVVNALIEAIPAVLNVLIICALFYLVFSIFAVTYLKGRLNACSGDVFNALSVDQVDLLVNPQPWSTLSFGQQQWFTNTTCIEFPTDSLTSKYLCACWGADWGPVVPQNFNNVGNAMITFFEMSTTENWGLLMVACIDATGIDMQPIRDYNMWWAGFFFVFMMFGSFFVVNLFVGVIIDNFNKMTDALGGTFMLSSEQKKWIKAQKAAAQVGPQLILKHFPDPLRRKIFHLVRRKRFEWFIMICITINTLLMAAQHYGQATLQTTVVGFLNDFFAAVFTVEAALKITAYGLAYFEDNWNRFDFFVVVGTLASIITRYARSSLPRDAYHPLGQSFQGDSPHSDDAVLGSARTQQRHVDPGAHALHLHVQMFAKVALSDNIDMHANFQTFWTGFLFMIRAATGESWDDCMHDFAARPEGCVDDPPYDPTMCGFNNSETCVPLNGCGNPIAYLFFCSFTLLGTYVMLNVTVAVILESFSVSNEDEEPLFDPELLGEFQTKWAEVDPKAKGFIPVAKLYAIFTILDPPLVKTDAVRNKKAFLHFVCGLRLPMYEGDTIYFTDTLLAMTREMVKETVDDEINAIGNITPPVDDMPSRRRLHYQAHEYFAVRQIQRAVAAWLRFKREIEKKYMEEYKSKIKKGTTRPKKHRGALVLTTG</sequence>
<feature type="transmembrane region" description="Helical" evidence="12">
    <location>
        <begin position="77"/>
        <end position="96"/>
    </location>
</feature>
<keyword evidence="2" id="KW-0813">Transport</keyword>
<dbReference type="Pfam" id="PF16905">
    <property type="entry name" value="GPHH"/>
    <property type="match status" value="1"/>
</dbReference>
<feature type="transmembrane region" description="Helical" evidence="12">
    <location>
        <begin position="1489"/>
        <end position="1514"/>
    </location>
</feature>
<keyword evidence="9" id="KW-0325">Glycoprotein</keyword>
<dbReference type="Gene3D" id="1.10.287.70">
    <property type="match status" value="4"/>
</dbReference>
<feature type="transmembrane region" description="Helical" evidence="12">
    <location>
        <begin position="215"/>
        <end position="240"/>
    </location>
</feature>
<evidence type="ECO:0000256" key="7">
    <source>
        <dbReference type="ARBA" id="ARBA00023065"/>
    </source>
</evidence>
<feature type="domain" description="Ion transport" evidence="13">
    <location>
        <begin position="1409"/>
        <end position="1524"/>
    </location>
</feature>
<name>G4YSE2_PHYSP</name>
<feature type="domain" description="Ion transport" evidence="13">
    <location>
        <begin position="1277"/>
        <end position="1357"/>
    </location>
</feature>
<reference evidence="15 16" key="1">
    <citation type="journal article" date="2006" name="Science">
        <title>Phytophthora genome sequences uncover evolutionary origins and mechanisms of pathogenesis.</title>
        <authorList>
            <person name="Tyler B.M."/>
            <person name="Tripathy S."/>
            <person name="Zhang X."/>
            <person name="Dehal P."/>
            <person name="Jiang R.H."/>
            <person name="Aerts A."/>
            <person name="Arredondo F.D."/>
            <person name="Baxter L."/>
            <person name="Bensasson D."/>
            <person name="Beynon J.L."/>
            <person name="Chapman J."/>
            <person name="Damasceno C.M."/>
            <person name="Dorrance A.E."/>
            <person name="Dou D."/>
            <person name="Dickerman A.W."/>
            <person name="Dubchak I.L."/>
            <person name="Garbelotto M."/>
            <person name="Gijzen M."/>
            <person name="Gordon S.G."/>
            <person name="Govers F."/>
            <person name="Grunwald N.J."/>
            <person name="Huang W."/>
            <person name="Ivors K.L."/>
            <person name="Jones R.W."/>
            <person name="Kamoun S."/>
            <person name="Krampis K."/>
            <person name="Lamour K.H."/>
            <person name="Lee M.K."/>
            <person name="McDonald W.H."/>
            <person name="Medina M."/>
            <person name="Meijer H.J."/>
            <person name="Nordberg E.K."/>
            <person name="Maclean D.J."/>
            <person name="Ospina-Giraldo M.D."/>
            <person name="Morris P.F."/>
            <person name="Phuntumart V."/>
            <person name="Putnam N.H."/>
            <person name="Rash S."/>
            <person name="Rose J.K."/>
            <person name="Sakihama Y."/>
            <person name="Salamov A.A."/>
            <person name="Savidor A."/>
            <person name="Scheuring C.F."/>
            <person name="Smith B.M."/>
            <person name="Sobral B.W."/>
            <person name="Terry A."/>
            <person name="Torto-Alalibo T.A."/>
            <person name="Win J."/>
            <person name="Xu Z."/>
            <person name="Zhang H."/>
            <person name="Grigoriev I.V."/>
            <person name="Rokhsar D.S."/>
            <person name="Boore J.L."/>
        </authorList>
    </citation>
    <scope>NUCLEOTIDE SEQUENCE [LARGE SCALE GENOMIC DNA]</scope>
    <source>
        <strain evidence="15 16">P6497</strain>
    </source>
</reference>
<keyword evidence="7" id="KW-0406">Ion transport</keyword>
<dbReference type="RefSeq" id="XP_009520661.1">
    <property type="nucleotide sequence ID" value="XM_009522366.1"/>
</dbReference>
<feature type="transmembrane region" description="Helical" evidence="12">
    <location>
        <begin position="417"/>
        <end position="440"/>
    </location>
</feature>
<evidence type="ECO:0000256" key="12">
    <source>
        <dbReference type="SAM" id="Phobius"/>
    </source>
</evidence>
<evidence type="ECO:0000256" key="1">
    <source>
        <dbReference type="ARBA" id="ARBA00004141"/>
    </source>
</evidence>
<keyword evidence="8 12" id="KW-0472">Membrane</keyword>
<dbReference type="InParanoid" id="G4YSE2"/>
<evidence type="ECO:0008006" key="17">
    <source>
        <dbReference type="Google" id="ProtNLM"/>
    </source>
</evidence>
<dbReference type="KEGG" id="psoj:PHYSODRAFT_297058"/>
<feature type="transmembrane region" description="Helical" evidence="12">
    <location>
        <begin position="1315"/>
        <end position="1336"/>
    </location>
</feature>
<feature type="transmembrane region" description="Helical" evidence="12">
    <location>
        <begin position="508"/>
        <end position="528"/>
    </location>
</feature>
<feature type="compositionally biased region" description="Basic and acidic residues" evidence="11">
    <location>
        <begin position="812"/>
        <end position="825"/>
    </location>
</feature>
<feature type="transmembrane region" description="Helical" evidence="12">
    <location>
        <begin position="1279"/>
        <end position="1300"/>
    </location>
</feature>
<gene>
    <name evidence="15" type="ORF">PHYSODRAFT_297058</name>
</gene>
<dbReference type="Proteomes" id="UP000002640">
    <property type="component" value="Unassembled WGS sequence"/>
</dbReference>
<feature type="region of interest" description="Disordered" evidence="11">
    <location>
        <begin position="1"/>
        <end position="27"/>
    </location>
</feature>
<dbReference type="InterPro" id="IPR027359">
    <property type="entry name" value="Volt_channel_dom_sf"/>
</dbReference>
<keyword evidence="10" id="KW-0407">Ion channel</keyword>
<dbReference type="Gene3D" id="1.20.120.350">
    <property type="entry name" value="Voltage-gated potassium channels. Chain C"/>
    <property type="match status" value="4"/>
</dbReference>
<dbReference type="InterPro" id="IPR043203">
    <property type="entry name" value="VGCC_Ca_Na"/>
</dbReference>
<dbReference type="EMBL" id="JH159152">
    <property type="protein sequence ID" value="EGZ25373.1"/>
    <property type="molecule type" value="Genomic_DNA"/>
</dbReference>
<dbReference type="Gene3D" id="1.10.238.10">
    <property type="entry name" value="EF-hand"/>
    <property type="match status" value="1"/>
</dbReference>
<protein>
    <recommendedName>
        <fullName evidence="17">Voltage-gated Ion Channel (VIC) Superfamily</fullName>
    </recommendedName>
</protein>
<keyword evidence="6 12" id="KW-1133">Transmembrane helix</keyword>
<dbReference type="InterPro" id="IPR005821">
    <property type="entry name" value="Ion_trans_dom"/>
</dbReference>
<feature type="domain" description="Voltage-dependent L-type calcium channel IQ-associated" evidence="14">
    <location>
        <begin position="1535"/>
        <end position="1589"/>
    </location>
</feature>
<dbReference type="InterPro" id="IPR031649">
    <property type="entry name" value="GPHH_dom"/>
</dbReference>
<feature type="region of interest" description="Disordered" evidence="11">
    <location>
        <begin position="803"/>
        <end position="841"/>
    </location>
</feature>
<dbReference type="GeneID" id="20641443"/>
<dbReference type="PANTHER" id="PTHR10037">
    <property type="entry name" value="VOLTAGE-GATED CATION CHANNEL CALCIUM AND SODIUM"/>
    <property type="match status" value="1"/>
</dbReference>
<evidence type="ECO:0000259" key="14">
    <source>
        <dbReference type="Pfam" id="PF16905"/>
    </source>
</evidence>
<evidence type="ECO:0000256" key="11">
    <source>
        <dbReference type="SAM" id="MobiDB-lite"/>
    </source>
</evidence>
<dbReference type="GO" id="GO:0001518">
    <property type="term" value="C:voltage-gated sodium channel complex"/>
    <property type="evidence" value="ECO:0007669"/>
    <property type="project" value="TreeGrafter"/>
</dbReference>
<evidence type="ECO:0000256" key="3">
    <source>
        <dbReference type="ARBA" id="ARBA00022692"/>
    </source>
</evidence>
<evidence type="ECO:0000313" key="15">
    <source>
        <dbReference type="EMBL" id="EGZ25373.1"/>
    </source>
</evidence>
<feature type="transmembrane region" description="Helical" evidence="12">
    <location>
        <begin position="962"/>
        <end position="983"/>
    </location>
</feature>
<feature type="transmembrane region" description="Helical" evidence="12">
    <location>
        <begin position="171"/>
        <end position="194"/>
    </location>
</feature>
<dbReference type="FunFam" id="1.20.120.350:FF:000009">
    <property type="entry name" value="Voltage-dependent T-type calcium channel subunit alpha"/>
    <property type="match status" value="1"/>
</dbReference>
<evidence type="ECO:0000313" key="16">
    <source>
        <dbReference type="Proteomes" id="UP000002640"/>
    </source>
</evidence>
<dbReference type="OMA" id="IRIVRIM"/>
<evidence type="ECO:0000259" key="13">
    <source>
        <dbReference type="Pfam" id="PF00520"/>
    </source>
</evidence>
<evidence type="ECO:0000256" key="2">
    <source>
        <dbReference type="ARBA" id="ARBA00022448"/>
    </source>
</evidence>
<evidence type="ECO:0000256" key="5">
    <source>
        <dbReference type="ARBA" id="ARBA00022882"/>
    </source>
</evidence>